<dbReference type="GO" id="GO:0070402">
    <property type="term" value="F:NADPH binding"/>
    <property type="evidence" value="ECO:0007669"/>
    <property type="project" value="TreeGrafter"/>
</dbReference>
<dbReference type="SUPFAM" id="SSF50129">
    <property type="entry name" value="GroES-like"/>
    <property type="match status" value="1"/>
</dbReference>
<dbReference type="SMART" id="SM00829">
    <property type="entry name" value="PKS_ER"/>
    <property type="match status" value="1"/>
</dbReference>
<accession>A9D9F6</accession>
<gene>
    <name evidence="4" type="ORF">HPDFL43_08279</name>
</gene>
<dbReference type="Pfam" id="PF08240">
    <property type="entry name" value="ADH_N"/>
    <property type="match status" value="1"/>
</dbReference>
<dbReference type="Pfam" id="PF00107">
    <property type="entry name" value="ADH_zinc_N"/>
    <property type="match status" value="1"/>
</dbReference>
<dbReference type="HOGENOM" id="CLU_026673_17_2_5"/>
<sequence length="346" mass="37172">MTLPTTMNALVLKHGGLSDAPRTGAAIDSLEPYLDYCPLPVPRPGPGEVLIKVRMASVNPSDLYFIKGEYGQPRVKGAAAGFEGVGDVVDGNGLYARYLKGKRVAFVGGVAGSGAWAEYIAVSAATCVVVKPAMRDEDAAGHVVNPVTAWTMFDIVRQSGSKSFIFTAGFSQLGKLMAGLARDHGYSMIAVIRKPSQAAHLQSLGAAHVLIESDPEFDARLAALCKSEKPRVLLDAVAGQRAADIFTAMPARARWVIYGKLDTAPPTIPETGQLIFMDKKIEGFWLTKWFKRASLIEKLKTLRGVQNRFISGAWKTEVVATVKLSDAMQDLPEALKLGDGKVMLVP</sequence>
<reference evidence="4 5" key="1">
    <citation type="submission" date="2007-10" db="EMBL/GenBank/DDBJ databases">
        <authorList>
            <person name="Wagner-Dobler I."/>
            <person name="Ferriera S."/>
            <person name="Johnson J."/>
            <person name="Kravitz S."/>
            <person name="Beeson K."/>
            <person name="Sutton G."/>
            <person name="Rogers Y.-H."/>
            <person name="Friedman R."/>
            <person name="Frazier M."/>
            <person name="Venter J.C."/>
        </authorList>
    </citation>
    <scope>NUCLEOTIDE SEQUENCE [LARGE SCALE GENOMIC DNA]</scope>
    <source>
        <strain evidence="4 5">DFL-43</strain>
    </source>
</reference>
<keyword evidence="1" id="KW-0521">NADP</keyword>
<organism evidence="4 5">
    <name type="scientific">Hoeflea phototrophica (strain DSM 17068 / NCIMB 14078 / DFL-43)</name>
    <dbReference type="NCBI Taxonomy" id="411684"/>
    <lineage>
        <taxon>Bacteria</taxon>
        <taxon>Pseudomonadati</taxon>
        <taxon>Pseudomonadota</taxon>
        <taxon>Alphaproteobacteria</taxon>
        <taxon>Hyphomicrobiales</taxon>
        <taxon>Rhizobiaceae</taxon>
        <taxon>Hoeflea</taxon>
    </lineage>
</organism>
<dbReference type="RefSeq" id="WP_007197435.1">
    <property type="nucleotide sequence ID" value="NZ_CM002917.1"/>
</dbReference>
<dbReference type="PANTHER" id="PTHR48106">
    <property type="entry name" value="QUINONE OXIDOREDUCTASE PIG3-RELATED"/>
    <property type="match status" value="1"/>
</dbReference>
<dbReference type="InterPro" id="IPR013154">
    <property type="entry name" value="ADH-like_N"/>
</dbReference>
<evidence type="ECO:0000256" key="1">
    <source>
        <dbReference type="ARBA" id="ARBA00022857"/>
    </source>
</evidence>
<dbReference type="AlphaFoldDB" id="A9D9F6"/>
<dbReference type="InterPro" id="IPR011032">
    <property type="entry name" value="GroES-like_sf"/>
</dbReference>
<dbReference type="SUPFAM" id="SSF51735">
    <property type="entry name" value="NAD(P)-binding Rossmann-fold domains"/>
    <property type="match status" value="1"/>
</dbReference>
<dbReference type="Gene3D" id="3.90.180.10">
    <property type="entry name" value="Medium-chain alcohol dehydrogenases, catalytic domain"/>
    <property type="match status" value="1"/>
</dbReference>
<keyword evidence="2" id="KW-0560">Oxidoreductase</keyword>
<dbReference type="GO" id="GO:0016651">
    <property type="term" value="F:oxidoreductase activity, acting on NAD(P)H"/>
    <property type="evidence" value="ECO:0007669"/>
    <property type="project" value="TreeGrafter"/>
</dbReference>
<comment type="caution">
    <text evidence="4">The sequence shown here is derived from an EMBL/GenBank/DDBJ whole genome shotgun (WGS) entry which is preliminary data.</text>
</comment>
<dbReference type="InterPro" id="IPR020843">
    <property type="entry name" value="ER"/>
</dbReference>
<proteinExistence type="predicted"/>
<dbReference type="Gene3D" id="3.40.50.720">
    <property type="entry name" value="NAD(P)-binding Rossmann-like Domain"/>
    <property type="match status" value="1"/>
</dbReference>
<dbReference type="eggNOG" id="COG0604">
    <property type="taxonomic scope" value="Bacteria"/>
</dbReference>
<evidence type="ECO:0000313" key="5">
    <source>
        <dbReference type="Proteomes" id="UP000004291"/>
    </source>
</evidence>
<dbReference type="OrthoDB" id="9787435at2"/>
<reference evidence="4 5" key="2">
    <citation type="submission" date="2012-06" db="EMBL/GenBank/DDBJ databases">
        <authorList>
            <person name="Fiebig A."/>
        </authorList>
    </citation>
    <scope>NUCLEOTIDE SEQUENCE [LARGE SCALE GENOMIC DNA]</scope>
    <source>
        <strain evidence="4 5">DFL-43</strain>
    </source>
</reference>
<dbReference type="Proteomes" id="UP000004291">
    <property type="component" value="Chromosome"/>
</dbReference>
<dbReference type="PANTHER" id="PTHR48106:SF18">
    <property type="entry name" value="QUINONE OXIDOREDUCTASE PIG3"/>
    <property type="match status" value="1"/>
</dbReference>
<feature type="domain" description="Enoyl reductase (ER)" evidence="3">
    <location>
        <begin position="25"/>
        <end position="344"/>
    </location>
</feature>
<protein>
    <submittedName>
        <fullName evidence="4">NADPH:quinone reductase</fullName>
    </submittedName>
</protein>
<name>A9D9F6_HOEPD</name>
<evidence type="ECO:0000256" key="2">
    <source>
        <dbReference type="ARBA" id="ARBA00023002"/>
    </source>
</evidence>
<evidence type="ECO:0000259" key="3">
    <source>
        <dbReference type="SMART" id="SM00829"/>
    </source>
</evidence>
<evidence type="ECO:0000313" key="4">
    <source>
        <dbReference type="EMBL" id="EDQ32931.1"/>
    </source>
</evidence>
<keyword evidence="5" id="KW-1185">Reference proteome</keyword>
<dbReference type="InterPro" id="IPR036291">
    <property type="entry name" value="NAD(P)-bd_dom_sf"/>
</dbReference>
<dbReference type="EMBL" id="ABIA03000002">
    <property type="protein sequence ID" value="EDQ32931.1"/>
    <property type="molecule type" value="Genomic_DNA"/>
</dbReference>
<dbReference type="InterPro" id="IPR013149">
    <property type="entry name" value="ADH-like_C"/>
</dbReference>
<dbReference type="STRING" id="411684.HPDFL43_08279"/>